<gene>
    <name evidence="3" type="ORF">PENTCL1PPCAC_2396</name>
</gene>
<feature type="non-terminal residue" evidence="3">
    <location>
        <position position="1"/>
    </location>
</feature>
<dbReference type="Pfam" id="PF14838">
    <property type="entry name" value="INTS5_C"/>
    <property type="match status" value="1"/>
</dbReference>
<name>A0AAV5SAH1_9BILA</name>
<feature type="domain" description="Integrator complex subunit 5 N-terminal" evidence="1">
    <location>
        <begin position="73"/>
        <end position="251"/>
    </location>
</feature>
<feature type="domain" description="Integrator complex subunit 5 C-terminal" evidence="2">
    <location>
        <begin position="280"/>
        <end position="1021"/>
    </location>
</feature>
<comment type="caution">
    <text evidence="3">The sequence shown here is derived from an EMBL/GenBank/DDBJ whole genome shotgun (WGS) entry which is preliminary data.</text>
</comment>
<evidence type="ECO:0000313" key="4">
    <source>
        <dbReference type="Proteomes" id="UP001432027"/>
    </source>
</evidence>
<dbReference type="Proteomes" id="UP001432027">
    <property type="component" value="Unassembled WGS sequence"/>
</dbReference>
<dbReference type="InterPro" id="IPR040316">
    <property type="entry name" value="INTS5"/>
</dbReference>
<accession>A0AAV5SAH1</accession>
<evidence type="ECO:0000259" key="2">
    <source>
        <dbReference type="Pfam" id="PF14838"/>
    </source>
</evidence>
<organism evidence="3 4">
    <name type="scientific">Pristionchus entomophagus</name>
    <dbReference type="NCBI Taxonomy" id="358040"/>
    <lineage>
        <taxon>Eukaryota</taxon>
        <taxon>Metazoa</taxon>
        <taxon>Ecdysozoa</taxon>
        <taxon>Nematoda</taxon>
        <taxon>Chromadorea</taxon>
        <taxon>Rhabditida</taxon>
        <taxon>Rhabditina</taxon>
        <taxon>Diplogasteromorpha</taxon>
        <taxon>Diplogasteroidea</taxon>
        <taxon>Neodiplogasteridae</taxon>
        <taxon>Pristionchus</taxon>
    </lineage>
</organism>
<dbReference type="GO" id="GO:0034472">
    <property type="term" value="P:snRNA 3'-end processing"/>
    <property type="evidence" value="ECO:0007669"/>
    <property type="project" value="TreeGrafter"/>
</dbReference>
<protein>
    <submittedName>
        <fullName evidence="3">Uncharacterized protein</fullName>
    </submittedName>
</protein>
<dbReference type="PANTHER" id="PTHR31697">
    <property type="entry name" value="INTEGRATOR COMPLEX SUBUNIT 5"/>
    <property type="match status" value="1"/>
</dbReference>
<evidence type="ECO:0000313" key="3">
    <source>
        <dbReference type="EMBL" id="GMS80221.1"/>
    </source>
</evidence>
<dbReference type="InterPro" id="IPR029444">
    <property type="entry name" value="INTS5_C"/>
</dbReference>
<dbReference type="PANTHER" id="PTHR31697:SF2">
    <property type="entry name" value="INTEGRATOR COMPLEX SUBUNIT 5"/>
    <property type="match status" value="1"/>
</dbReference>
<keyword evidence="4" id="KW-1185">Reference proteome</keyword>
<evidence type="ECO:0000259" key="1">
    <source>
        <dbReference type="Pfam" id="PF14837"/>
    </source>
</evidence>
<proteinExistence type="predicted"/>
<reference evidence="3" key="1">
    <citation type="submission" date="2023-10" db="EMBL/GenBank/DDBJ databases">
        <title>Genome assembly of Pristionchus species.</title>
        <authorList>
            <person name="Yoshida K."/>
            <person name="Sommer R.J."/>
        </authorList>
    </citation>
    <scope>NUCLEOTIDE SEQUENCE</scope>
    <source>
        <strain evidence="3">RS0144</strain>
    </source>
</reference>
<dbReference type="AlphaFoldDB" id="A0AAV5SAH1"/>
<dbReference type="InterPro" id="IPR029445">
    <property type="entry name" value="INTS5_N"/>
</dbReference>
<dbReference type="EMBL" id="BTSX01000001">
    <property type="protein sequence ID" value="GMS80221.1"/>
    <property type="molecule type" value="Genomic_DNA"/>
</dbReference>
<dbReference type="Pfam" id="PF14837">
    <property type="entry name" value="INTS5_N"/>
    <property type="match status" value="1"/>
</dbReference>
<sequence length="1042" mass="118300">LKMLAGGNNTIGEAALNEDLKTTFSAENYKTVSALYENFMKLAMMCTDISMVYRNRPIWCQYPCDVLTNDPREVYKRIPTSRSAVHNYIGLLIHESAHQYFVQRESGGNGPTNYTSVEDATVNLIDMVENHLLAKWNQSTTLEVLAWGCNLACELHINNHRRPCAVQMQAHTKAEQFLALVKQSRAVGRLLLLLNGIIELLLKKCPDECLNLLFDVSRYGADFNWMWLQISDKFPEMIVSRLFDIGRQSFSEYVKLHEDNARSSMNPALFKQVCEDWQTKIQSFSYLFTFLTFKKHSQLKDAFANLIETGFSTDPPPFGHTSSYPESLSLLFVLRVVIDSPPLINYVVTHNVKFMAPSYFIRLAHHVFSLPHGCMSTNFIADMDQLSTQLDLESTGILMENMLRVAFDSSAFSGFNALSDSAVPILRQGVLRVLSRCVDNLVRFVHKNQNVDGCTAIVSFSSGDKLQELIDWSLLHPLGRPPLLQYLHAISIAFGLHKGAEIVARFIMRAKDEQELGVMLSFLTSVHPFFPSIMTSVYEGFHVFRQYFYDEEKKKDINYRDSFSWLNSLRVLMIWETRAIEKDICKYIGFYPGEKLGDILTDILSRCIERMREDVETGDRVDLAARLSDVTRLIDATGYTQQQAVDLLNSGTTVHCPVLSIRSLSKCAHQLATILRFSLFLFVDGERGISDKEALYVNDQLRNVINKLIHEELTPEQSDIFNKIYVSSFAHGLIQESQTLFKDSVDITVYKLPSIDPWSSWSVSLLDEIRSLSLSQSVASLAHSGQIIPPKGRNRIQPINDSDGLRLVVSMDILHSMATSRGGKMGKKKALIAAKKIALATLDAACVDGLGSDYSFGEWELEREAIARYVEISRRLECSSLLQHLLVLLSESHPSLWFTLPILKATLATLISSFEKTLDRLKRPSDILLEKADRWMTLARRGEVLPDKLSYIMDILPYVSCNEGYHLLLAIWKYFQHGWTYDQVNEMHGALMRDDPQEAMPPVEEFLDPFIAVAHANIEELGWIIPLICPRLIDDALRHSYP</sequence>
<dbReference type="GO" id="GO:0032039">
    <property type="term" value="C:integrator complex"/>
    <property type="evidence" value="ECO:0007669"/>
    <property type="project" value="InterPro"/>
</dbReference>